<dbReference type="VEuPathDB" id="FungiDB:DIURU_002616"/>
<accession>A0A642UU97</accession>
<evidence type="ECO:0000313" key="7">
    <source>
        <dbReference type="Proteomes" id="UP000449547"/>
    </source>
</evidence>
<comment type="cofactor">
    <cofactor evidence="1">
        <name>pyridoxal 5'-phosphate</name>
        <dbReference type="ChEBI" id="CHEBI:597326"/>
    </cofactor>
</comment>
<dbReference type="InterPro" id="IPR015422">
    <property type="entry name" value="PyrdxlP-dep_Trfase_small"/>
</dbReference>
<proteinExistence type="inferred from homology"/>
<dbReference type="Proteomes" id="UP000449547">
    <property type="component" value="Unassembled WGS sequence"/>
</dbReference>
<dbReference type="OrthoDB" id="10260828at2759"/>
<dbReference type="InterPro" id="IPR005814">
    <property type="entry name" value="Aminotrans_3"/>
</dbReference>
<keyword evidence="7" id="KW-1185">Reference proteome</keyword>
<evidence type="ECO:0008006" key="8">
    <source>
        <dbReference type="Google" id="ProtNLM"/>
    </source>
</evidence>
<evidence type="ECO:0000256" key="4">
    <source>
        <dbReference type="ARBA" id="ARBA00022679"/>
    </source>
</evidence>
<dbReference type="Pfam" id="PF00202">
    <property type="entry name" value="Aminotran_3"/>
    <property type="match status" value="1"/>
</dbReference>
<dbReference type="GO" id="GO:0008483">
    <property type="term" value="F:transaminase activity"/>
    <property type="evidence" value="ECO:0007669"/>
    <property type="project" value="UniProtKB-KW"/>
</dbReference>
<dbReference type="GO" id="GO:0009450">
    <property type="term" value="P:gamma-aminobutyric acid catabolic process"/>
    <property type="evidence" value="ECO:0007669"/>
    <property type="project" value="TreeGrafter"/>
</dbReference>
<sequence>MLNQPPGCSKKTILSFNGAFHGRLFGSLSTTRSKPIHKLDIPAFDWPVAPFPQLQYPLEDHVDANKLEEQRCLEAVDTILAHGDVAAVVVEPVQSEGGDNHASPQFFQQLRKITQDRGVFLIVDEVQTGGGGTGKFWAHEHWNLPSPPDMVTFSKKMQAAGFYYAEPDLQPKLAYRQFHTWCGDPSKAIIARAIIDEVQKHGLVDATAATGDYLYAHLAKLQDAGKISRLRGQGMGTFIAFDLPTADARNQLVAKLKQLGVVAGGCGDKSVRLRPSLTFGTPHADVFIDKLHQAL</sequence>
<organism evidence="6 7">
    <name type="scientific">Diutina rugosa</name>
    <name type="common">Yeast</name>
    <name type="synonym">Candida rugosa</name>
    <dbReference type="NCBI Taxonomy" id="5481"/>
    <lineage>
        <taxon>Eukaryota</taxon>
        <taxon>Fungi</taxon>
        <taxon>Dikarya</taxon>
        <taxon>Ascomycota</taxon>
        <taxon>Saccharomycotina</taxon>
        <taxon>Pichiomycetes</taxon>
        <taxon>Debaryomycetaceae</taxon>
        <taxon>Diutina</taxon>
    </lineage>
</organism>
<keyword evidence="5" id="KW-0663">Pyridoxal phosphate</keyword>
<dbReference type="GO" id="GO:0005739">
    <property type="term" value="C:mitochondrion"/>
    <property type="evidence" value="ECO:0007669"/>
    <property type="project" value="TreeGrafter"/>
</dbReference>
<comment type="caution">
    <text evidence="6">The sequence shown here is derived from an EMBL/GenBank/DDBJ whole genome shotgun (WGS) entry which is preliminary data.</text>
</comment>
<evidence type="ECO:0000256" key="5">
    <source>
        <dbReference type="ARBA" id="ARBA00022898"/>
    </source>
</evidence>
<reference evidence="6 7" key="1">
    <citation type="submission" date="2019-07" db="EMBL/GenBank/DDBJ databases">
        <title>Genome assembly of two rare yeast pathogens: Diutina rugosa and Trichomonascus ciferrii.</title>
        <authorList>
            <person name="Mixao V."/>
            <person name="Saus E."/>
            <person name="Hansen A."/>
            <person name="Lass-Flor C."/>
            <person name="Gabaldon T."/>
        </authorList>
    </citation>
    <scope>NUCLEOTIDE SEQUENCE [LARGE SCALE GENOMIC DNA]</scope>
    <source>
        <strain evidence="6 7">CBS 613</strain>
    </source>
</reference>
<dbReference type="GeneID" id="54781267"/>
<gene>
    <name evidence="6" type="ORF">DIURU_002616</name>
</gene>
<dbReference type="InterPro" id="IPR015424">
    <property type="entry name" value="PyrdxlP-dep_Trfase"/>
</dbReference>
<dbReference type="PANTHER" id="PTHR43206:SF1">
    <property type="entry name" value="4-AMINOBUTYRATE AMINOTRANSFERASE, MITOCHONDRIAL"/>
    <property type="match status" value="1"/>
</dbReference>
<dbReference type="Gene3D" id="3.90.1150.10">
    <property type="entry name" value="Aspartate Aminotransferase, domain 1"/>
    <property type="match status" value="1"/>
</dbReference>
<protein>
    <recommendedName>
        <fullName evidence="8">4-aminobutyrate aminotransferase</fullName>
    </recommendedName>
</protein>
<keyword evidence="4" id="KW-0808">Transferase</keyword>
<evidence type="ECO:0000256" key="3">
    <source>
        <dbReference type="ARBA" id="ARBA00022576"/>
    </source>
</evidence>
<evidence type="ECO:0000313" key="6">
    <source>
        <dbReference type="EMBL" id="KAA8903015.1"/>
    </source>
</evidence>
<dbReference type="OMA" id="GRIWAHE"/>
<dbReference type="AlphaFoldDB" id="A0A642UU97"/>
<evidence type="ECO:0000256" key="2">
    <source>
        <dbReference type="ARBA" id="ARBA00008954"/>
    </source>
</evidence>
<dbReference type="PANTHER" id="PTHR43206">
    <property type="entry name" value="AMINOTRANSFERASE"/>
    <property type="match status" value="1"/>
</dbReference>
<comment type="similarity">
    <text evidence="2">Belongs to the class-III pyridoxal-phosphate-dependent aminotransferase family.</text>
</comment>
<name>A0A642UU97_DIURU</name>
<dbReference type="SUPFAM" id="SSF53383">
    <property type="entry name" value="PLP-dependent transferases"/>
    <property type="match status" value="1"/>
</dbReference>
<keyword evidence="3" id="KW-0032">Aminotransferase</keyword>
<dbReference type="InterPro" id="IPR015421">
    <property type="entry name" value="PyrdxlP-dep_Trfase_major"/>
</dbReference>
<dbReference type="RefSeq" id="XP_034012631.1">
    <property type="nucleotide sequence ID" value="XM_034155287.1"/>
</dbReference>
<evidence type="ECO:0000256" key="1">
    <source>
        <dbReference type="ARBA" id="ARBA00001933"/>
    </source>
</evidence>
<dbReference type="EMBL" id="SWFT01000076">
    <property type="protein sequence ID" value="KAA8903015.1"/>
    <property type="molecule type" value="Genomic_DNA"/>
</dbReference>
<dbReference type="Gene3D" id="3.40.640.10">
    <property type="entry name" value="Type I PLP-dependent aspartate aminotransferase-like (Major domain)"/>
    <property type="match status" value="1"/>
</dbReference>
<dbReference type="GO" id="GO:0030170">
    <property type="term" value="F:pyridoxal phosphate binding"/>
    <property type="evidence" value="ECO:0007669"/>
    <property type="project" value="InterPro"/>
</dbReference>